<name>A0ACC0KJP6_CHOFU</name>
<proteinExistence type="predicted"/>
<dbReference type="EMBL" id="CM046117">
    <property type="protein sequence ID" value="KAI8436663.1"/>
    <property type="molecule type" value="Genomic_DNA"/>
</dbReference>
<accession>A0ACC0KJP6</accession>
<gene>
    <name evidence="1" type="ORF">MSG28_010151</name>
</gene>
<comment type="caution">
    <text evidence="1">The sequence shown here is derived from an EMBL/GenBank/DDBJ whole genome shotgun (WGS) entry which is preliminary data.</text>
</comment>
<dbReference type="Proteomes" id="UP001064048">
    <property type="component" value="Chromosome 17"/>
</dbReference>
<organism evidence="1 2">
    <name type="scientific">Choristoneura fumiferana</name>
    <name type="common">Spruce budworm moth</name>
    <name type="synonym">Archips fumiferana</name>
    <dbReference type="NCBI Taxonomy" id="7141"/>
    <lineage>
        <taxon>Eukaryota</taxon>
        <taxon>Metazoa</taxon>
        <taxon>Ecdysozoa</taxon>
        <taxon>Arthropoda</taxon>
        <taxon>Hexapoda</taxon>
        <taxon>Insecta</taxon>
        <taxon>Pterygota</taxon>
        <taxon>Neoptera</taxon>
        <taxon>Endopterygota</taxon>
        <taxon>Lepidoptera</taxon>
        <taxon>Glossata</taxon>
        <taxon>Ditrysia</taxon>
        <taxon>Tortricoidea</taxon>
        <taxon>Tortricidae</taxon>
        <taxon>Tortricinae</taxon>
        <taxon>Choristoneura</taxon>
    </lineage>
</organism>
<evidence type="ECO:0000313" key="1">
    <source>
        <dbReference type="EMBL" id="KAI8436663.1"/>
    </source>
</evidence>
<sequence length="99" mass="11671">MQTEEEDRRNERERRNAEAPRMEKQSTALFRITTFSLSSIRLAQSVKTDWDRSSRVPMEGAISKTFQRMGTMNERMGGRGRKEGLKCEELQYYNLSEIF</sequence>
<evidence type="ECO:0000313" key="2">
    <source>
        <dbReference type="Proteomes" id="UP001064048"/>
    </source>
</evidence>
<protein>
    <submittedName>
        <fullName evidence="1">Uncharacterized protein</fullName>
    </submittedName>
</protein>
<keyword evidence="2" id="KW-1185">Reference proteome</keyword>
<reference evidence="1 2" key="1">
    <citation type="journal article" date="2022" name="Genome Biol. Evol.">
        <title>The Spruce Budworm Genome: Reconstructing the Evolutionary History of Antifreeze Proteins.</title>
        <authorList>
            <person name="Beliveau C."/>
            <person name="Gagne P."/>
            <person name="Picq S."/>
            <person name="Vernygora O."/>
            <person name="Keeling C.I."/>
            <person name="Pinkney K."/>
            <person name="Doucet D."/>
            <person name="Wen F."/>
            <person name="Johnston J.S."/>
            <person name="Maaroufi H."/>
            <person name="Boyle B."/>
            <person name="Laroche J."/>
            <person name="Dewar K."/>
            <person name="Juretic N."/>
            <person name="Blackburn G."/>
            <person name="Nisole A."/>
            <person name="Brunet B."/>
            <person name="Brandao M."/>
            <person name="Lumley L."/>
            <person name="Duan J."/>
            <person name="Quan G."/>
            <person name="Lucarotti C.J."/>
            <person name="Roe A.D."/>
            <person name="Sperling F.A.H."/>
            <person name="Levesque R.C."/>
            <person name="Cusson M."/>
        </authorList>
    </citation>
    <scope>NUCLEOTIDE SEQUENCE [LARGE SCALE GENOMIC DNA]</scope>
    <source>
        <strain evidence="1">Glfc:IPQL:Cfum</strain>
    </source>
</reference>